<dbReference type="Pfam" id="PF16415">
    <property type="entry name" value="CNOT1_CAF1_bind"/>
    <property type="match status" value="1"/>
</dbReference>
<comment type="caution">
    <text evidence="4">The sequence shown here is derived from an EMBL/GenBank/DDBJ whole genome shotgun (WGS) entry which is preliminary data.</text>
</comment>
<dbReference type="GO" id="GO:0000932">
    <property type="term" value="C:P-body"/>
    <property type="evidence" value="ECO:0007669"/>
    <property type="project" value="TreeGrafter"/>
</dbReference>
<feature type="domain" description="CCR4-Not complex component Not1 C-terminal" evidence="2">
    <location>
        <begin position="850"/>
        <end position="1200"/>
    </location>
</feature>
<evidence type="ECO:0000256" key="1">
    <source>
        <dbReference type="SAM" id="MobiDB-lite"/>
    </source>
</evidence>
<sequence length="1255" mass="143447">MVHHRVLQLVTHVVKTSNMDNAEQQANVLRQCLSKEADASSWFVTFLVHRVSITDTRAIEVIAQLVHYINCESLWELIVEETVCHAKQIINGLISPPAGGPQRSLRNLGVFLGLLTIASDRPIVLDVLDLKRSLIDAIGEGDEKMARVLPFLVHSLKASARSTLFHPFCSWLSPIFHLLEQLRNEPELKMVFNLEIQSLFTEINENSGPSLLEDSPKPAPHRSTPVEPEHCQPHLPLPTPAQSFSNAFGFHHSVYSNMQAQETQMSSTLYQYYPQDMTNDIYNTPFSPMEPNVPAQFNVNMYNPSPQPSQVQLPPARNMFTRMHQAHSSPALEQFSGQENSFVNNPSYGMITPSQKPGPVPFSKDQKFLWEMVHRLNFEFSQVFKVLEKARSFVIQGMQPLIQKAEELVEQILSRVADSVRQSAITILYRDMVLVEDQVLLSVSFRSTFRVLMYAMYEPRSAIEVLHEKYMDAIRSAIEKATKQSSVTWRLAVTKADMDHVVKEFVSTNSFVIVELISRIIERKAAAMADFEFERLMDERSITLRTNAPRPEMAKFIGQPHSMHVLNASLPHKLRRHAILEAKEHLILESFDSMSNELQSHLHTLFTMIPIQQEEERWLREVPPVVPRNRRDDSAPNFRTSSPDSTMSSEFRHSSPLCHGAALLSSPLESRIPGLLSPCTLSPRGKTPTPAELSFEDLIEKLFREWCLSLKNGCDESSEDHKRVIDELYELGVTVDEAKISRFLYVGVQICLETANCLERQEFTDIVESSRQVYNYVTAFVAMIDCVAEKEQKENEKRMDFIQKVSGAMVKLVSDNFCDDNADGLGTLQRAVFYYILKRLTANQLREGTESVVPYLEFLCHAFQKLNPLILPAFTQSYVLLIVQPIFLSTLFNAELVPEQTASSLFMILHSPILTLLRQQLQAEEVLSDKLSLSLYAANSHLIKLLYTYYPAVLQNFHFTYVEMLPRMCLHLRNYVLDAAVESTWTVYEPDRSFEEYCQTPQMNTHPSVHADLANIISSDLREVVDAYLQNRSSIDPLHNICAFLKQPDEEGVPQYNFTLINGMVLYLGVKAINELRGSNQKITVFNAQNTAEANVFTYLMVSLCNEGCFRLFTSITDQLRNASTHTAFYASMLLHLFHTAHSNHVREIITRILLERLLANRPHPFGIKLVMAELLRNPDYKFMEFEFVHSAEVVERMVISISKYLGVEINEERSRFFKYHNPRAARKEPQKRQSDSNNNKQAKRSYVRAATPMR</sequence>
<gene>
    <name evidence="4" type="ORF">BXYJ_LOCUS13007</name>
</gene>
<feature type="region of interest" description="Disordered" evidence="1">
    <location>
        <begin position="207"/>
        <end position="230"/>
    </location>
</feature>
<dbReference type="InterPro" id="IPR007196">
    <property type="entry name" value="CCR4-Not_Not1_C"/>
</dbReference>
<dbReference type="PANTHER" id="PTHR13162:SF8">
    <property type="entry name" value="CCR4-NOT TRANSCRIPTION COMPLEX SUBUNIT 1"/>
    <property type="match status" value="1"/>
</dbReference>
<proteinExistence type="predicted"/>
<dbReference type="Proteomes" id="UP000659654">
    <property type="component" value="Unassembled WGS sequence"/>
</dbReference>
<dbReference type="EMBL" id="CAJFCV020000005">
    <property type="protein sequence ID" value="CAG9126079.1"/>
    <property type="molecule type" value="Genomic_DNA"/>
</dbReference>
<reference evidence="4" key="1">
    <citation type="submission" date="2020-09" db="EMBL/GenBank/DDBJ databases">
        <authorList>
            <person name="Kikuchi T."/>
        </authorList>
    </citation>
    <scope>NUCLEOTIDE SEQUENCE</scope>
    <source>
        <strain evidence="4">Ka4C1</strain>
    </source>
</reference>
<dbReference type="Gene3D" id="1.25.40.790">
    <property type="match status" value="1"/>
</dbReference>
<dbReference type="InterPro" id="IPR040398">
    <property type="entry name" value="Not1"/>
</dbReference>
<dbReference type="OrthoDB" id="1933107at2759"/>
<dbReference type="GO" id="GO:0060090">
    <property type="term" value="F:molecular adaptor activity"/>
    <property type="evidence" value="ECO:0007669"/>
    <property type="project" value="TreeGrafter"/>
</dbReference>
<name>A0A7I8X816_BURXY</name>
<accession>A0A7I8X816</accession>
<dbReference type="Proteomes" id="UP000582659">
    <property type="component" value="Unassembled WGS sequence"/>
</dbReference>
<dbReference type="GO" id="GO:0030015">
    <property type="term" value="C:CCR4-NOT core complex"/>
    <property type="evidence" value="ECO:0007669"/>
    <property type="project" value="InterPro"/>
</dbReference>
<dbReference type="InterPro" id="IPR032191">
    <property type="entry name" value="CNOT1_CAF1_bind"/>
</dbReference>
<feature type="region of interest" description="Disordered" evidence="1">
    <location>
        <begin position="628"/>
        <end position="651"/>
    </location>
</feature>
<evidence type="ECO:0000259" key="2">
    <source>
        <dbReference type="Pfam" id="PF04054"/>
    </source>
</evidence>
<dbReference type="PANTHER" id="PTHR13162">
    <property type="entry name" value="CCR4-NOT TRANSCRIPTION COMPLEX"/>
    <property type="match status" value="1"/>
</dbReference>
<dbReference type="Pfam" id="PF04054">
    <property type="entry name" value="Not1"/>
    <property type="match status" value="1"/>
</dbReference>
<evidence type="ECO:0000313" key="5">
    <source>
        <dbReference type="Proteomes" id="UP000659654"/>
    </source>
</evidence>
<feature type="compositionally biased region" description="Basic and acidic residues" evidence="1">
    <location>
        <begin position="1226"/>
        <end position="1235"/>
    </location>
</feature>
<dbReference type="Gene3D" id="1.25.40.800">
    <property type="match status" value="1"/>
</dbReference>
<organism evidence="4 5">
    <name type="scientific">Bursaphelenchus xylophilus</name>
    <name type="common">Pinewood nematode worm</name>
    <name type="synonym">Aphelenchoides xylophilus</name>
    <dbReference type="NCBI Taxonomy" id="6326"/>
    <lineage>
        <taxon>Eukaryota</taxon>
        <taxon>Metazoa</taxon>
        <taxon>Ecdysozoa</taxon>
        <taxon>Nematoda</taxon>
        <taxon>Chromadorea</taxon>
        <taxon>Rhabditida</taxon>
        <taxon>Tylenchina</taxon>
        <taxon>Tylenchomorpha</taxon>
        <taxon>Aphelenchoidea</taxon>
        <taxon>Aphelenchoididae</taxon>
        <taxon>Bursaphelenchus</taxon>
    </lineage>
</organism>
<dbReference type="GO" id="GO:0017148">
    <property type="term" value="P:negative regulation of translation"/>
    <property type="evidence" value="ECO:0007669"/>
    <property type="project" value="InterPro"/>
</dbReference>
<feature type="domain" description="CCR4-NOT transcription complex subunit 1 CAF1-binding" evidence="3">
    <location>
        <begin position="9"/>
        <end position="204"/>
    </location>
</feature>
<dbReference type="GO" id="GO:0000288">
    <property type="term" value="P:nuclear-transcribed mRNA catabolic process, deadenylation-dependent decay"/>
    <property type="evidence" value="ECO:0007669"/>
    <property type="project" value="TreeGrafter"/>
</dbReference>
<dbReference type="AlphaFoldDB" id="A0A7I8X816"/>
<evidence type="ECO:0000259" key="3">
    <source>
        <dbReference type="Pfam" id="PF16415"/>
    </source>
</evidence>
<dbReference type="SMR" id="A0A7I8X816"/>
<dbReference type="EMBL" id="CAJFDI010000005">
    <property type="protein sequence ID" value="CAD5232916.1"/>
    <property type="molecule type" value="Genomic_DNA"/>
</dbReference>
<dbReference type="Gene3D" id="1.25.40.180">
    <property type="match status" value="1"/>
</dbReference>
<keyword evidence="5" id="KW-1185">Reference proteome</keyword>
<feature type="region of interest" description="Disordered" evidence="1">
    <location>
        <begin position="1221"/>
        <end position="1255"/>
    </location>
</feature>
<feature type="compositionally biased region" description="Polar residues" evidence="1">
    <location>
        <begin position="637"/>
        <end position="649"/>
    </location>
</feature>
<protein>
    <submittedName>
        <fullName evidence="4">(pine wood nematode) hypothetical protein</fullName>
    </submittedName>
</protein>
<evidence type="ECO:0000313" key="4">
    <source>
        <dbReference type="EMBL" id="CAD5232916.1"/>
    </source>
</evidence>